<evidence type="ECO:0000256" key="1">
    <source>
        <dbReference type="SAM" id="MobiDB-lite"/>
    </source>
</evidence>
<dbReference type="Proteomes" id="UP001296967">
    <property type="component" value="Unassembled WGS sequence"/>
</dbReference>
<name>A0AAJ0XFP5_HALSE</name>
<comment type="caution">
    <text evidence="3">The sequence shown here is derived from an EMBL/GenBank/DDBJ whole genome shotgun (WGS) entry which is preliminary data.</text>
</comment>
<evidence type="ECO:0000313" key="3">
    <source>
        <dbReference type="EMBL" id="MBK5929897.1"/>
    </source>
</evidence>
<dbReference type="InterPro" id="IPR006538">
    <property type="entry name" value="CobT"/>
</dbReference>
<feature type="compositionally biased region" description="Low complexity" evidence="1">
    <location>
        <begin position="306"/>
        <end position="321"/>
    </location>
</feature>
<dbReference type="Pfam" id="PF06213">
    <property type="entry name" value="CobT"/>
    <property type="match status" value="1"/>
</dbReference>
<reference evidence="3" key="1">
    <citation type="submission" date="2017-05" db="EMBL/GenBank/DDBJ databases">
        <authorList>
            <person name="Imhoff J.F."/>
            <person name="Rahn T."/>
            <person name="Kuenzel S."/>
            <person name="Neulinger S.C."/>
        </authorList>
    </citation>
    <scope>NUCLEOTIDE SEQUENCE</scope>
    <source>
        <strain evidence="3">DSM 4395</strain>
    </source>
</reference>
<evidence type="ECO:0000313" key="4">
    <source>
        <dbReference type="Proteomes" id="UP001296967"/>
    </source>
</evidence>
<dbReference type="PROSITE" id="PS50234">
    <property type="entry name" value="VWFA"/>
    <property type="match status" value="1"/>
</dbReference>
<gene>
    <name evidence="3" type="ORF">CCR82_04975</name>
</gene>
<dbReference type="RefSeq" id="WP_201244312.1">
    <property type="nucleotide sequence ID" value="NZ_NHSF01000029.1"/>
</dbReference>
<feature type="compositionally biased region" description="Low complexity" evidence="1">
    <location>
        <begin position="242"/>
        <end position="263"/>
    </location>
</feature>
<dbReference type="AlphaFoldDB" id="A0AAJ0XFP5"/>
<dbReference type="PANTHER" id="PTHR41248">
    <property type="entry name" value="NORD PROTEIN"/>
    <property type="match status" value="1"/>
</dbReference>
<feature type="domain" description="VWFA" evidence="2">
    <location>
        <begin position="439"/>
        <end position="591"/>
    </location>
</feature>
<evidence type="ECO:0000259" key="2">
    <source>
        <dbReference type="PROSITE" id="PS50234"/>
    </source>
</evidence>
<feature type="compositionally biased region" description="Low complexity" evidence="1">
    <location>
        <begin position="209"/>
        <end position="232"/>
    </location>
</feature>
<dbReference type="Pfam" id="PF00092">
    <property type="entry name" value="VWA"/>
    <property type="match status" value="1"/>
</dbReference>
<reference evidence="3" key="2">
    <citation type="journal article" date="2020" name="Microorganisms">
        <title>Osmotic Adaptation and Compatible Solute Biosynthesis of Phototrophic Bacteria as Revealed from Genome Analyses.</title>
        <authorList>
            <person name="Imhoff J.F."/>
            <person name="Rahn T."/>
            <person name="Kunzel S."/>
            <person name="Keller A."/>
            <person name="Neulinger S.C."/>
        </authorList>
    </citation>
    <scope>NUCLEOTIDE SEQUENCE</scope>
    <source>
        <strain evidence="3">DSM 4395</strain>
    </source>
</reference>
<keyword evidence="4" id="KW-1185">Reference proteome</keyword>
<dbReference type="EMBL" id="NHSF01000029">
    <property type="protein sequence ID" value="MBK5929897.1"/>
    <property type="molecule type" value="Genomic_DNA"/>
</dbReference>
<dbReference type="InterPro" id="IPR036465">
    <property type="entry name" value="vWFA_dom_sf"/>
</dbReference>
<accession>A0AAJ0XFP5</accession>
<sequence length="610" mass="63941">MSLNSQQTLHHALPIVAAAYGRTFGVQVQVGGDQARTNGRLIQIPTLSEESDSKTLAYGYLAHEAGHVRLSDFTLPRHPQPLGRFLEGVLEDVRIESAMIRTYPGTRATLDAVIVQLLRKGRMRAVRATDPPGPMLSHAVLMLARYRYRDQSMLAPQAEQAQRVLRQVFGPAFVERLQALLAQIPTLASTAEAMALARRILALLEATSQGSEGAQGSAGAETSEGSEGSGAQEETDAQGTPQGSQAAAEASGSAQQDGQDAQGTPAHAPEDASQDGGSVLTSEGAHGSGEGPAHAPVAGAQTAETAQSDASEHAAPAAAARSQAAHAALSASDASLPEDLFETIGGLLQAQAMPSREALPALEVFQGDAVRGAMLLRRVKGHSARLTARLQGLVQAERMTRSRTVRQGRTLSAEHLHRVGVGDGRVFRVRSEQAAPNTALHLLVDLSGSMADGEDRLALEAAMALALALEPINGVSRAVSAFPGRQGQSDQLTQVVAHGERVAARAGAFVQTARGGTPMTGALWFAAADLLAQPAPRKVLITLSDGEPNHRPSVLALVRRAQAAGLELIGIGIGHEVGHLFPKALRIDAIADLKRALFEVAEQLLVSRRG</sequence>
<dbReference type="InterPro" id="IPR002035">
    <property type="entry name" value="VWF_A"/>
</dbReference>
<dbReference type="SMART" id="SM00327">
    <property type="entry name" value="VWA"/>
    <property type="match status" value="1"/>
</dbReference>
<dbReference type="InterPro" id="IPR051928">
    <property type="entry name" value="NorD/CobT"/>
</dbReference>
<organism evidence="3 4">
    <name type="scientific">Halochromatium salexigens</name>
    <name type="common">Chromatium salexigens</name>
    <dbReference type="NCBI Taxonomy" id="49447"/>
    <lineage>
        <taxon>Bacteria</taxon>
        <taxon>Pseudomonadati</taxon>
        <taxon>Pseudomonadota</taxon>
        <taxon>Gammaproteobacteria</taxon>
        <taxon>Chromatiales</taxon>
        <taxon>Chromatiaceae</taxon>
        <taxon>Halochromatium</taxon>
    </lineage>
</organism>
<dbReference type="Gene3D" id="3.40.50.410">
    <property type="entry name" value="von Willebrand factor, type A domain"/>
    <property type="match status" value="1"/>
</dbReference>
<feature type="region of interest" description="Disordered" evidence="1">
    <location>
        <begin position="209"/>
        <end position="321"/>
    </location>
</feature>
<dbReference type="SUPFAM" id="SSF53300">
    <property type="entry name" value="vWA-like"/>
    <property type="match status" value="1"/>
</dbReference>
<dbReference type="PANTHER" id="PTHR41248:SF1">
    <property type="entry name" value="NORD PROTEIN"/>
    <property type="match status" value="1"/>
</dbReference>
<dbReference type="GO" id="GO:0009236">
    <property type="term" value="P:cobalamin biosynthetic process"/>
    <property type="evidence" value="ECO:0007669"/>
    <property type="project" value="InterPro"/>
</dbReference>
<protein>
    <submittedName>
        <fullName evidence="3">VWA domain-containing protein</fullName>
    </submittedName>
</protein>
<proteinExistence type="predicted"/>